<feature type="domain" description="FAD dependent oxidoreductase" evidence="5">
    <location>
        <begin position="34"/>
        <end position="380"/>
    </location>
</feature>
<evidence type="ECO:0000313" key="6">
    <source>
        <dbReference type="EMBL" id="MDQ7249982.1"/>
    </source>
</evidence>
<dbReference type="NCBIfam" id="TIGR01373">
    <property type="entry name" value="soxB"/>
    <property type="match status" value="1"/>
</dbReference>
<evidence type="ECO:0000256" key="3">
    <source>
        <dbReference type="ARBA" id="ARBA00022741"/>
    </source>
</evidence>
<dbReference type="Pfam" id="PF01266">
    <property type="entry name" value="DAO"/>
    <property type="match status" value="1"/>
</dbReference>
<keyword evidence="2" id="KW-0963">Cytoplasm</keyword>
<name>A0ABU0YQH8_9PROT</name>
<evidence type="ECO:0000256" key="4">
    <source>
        <dbReference type="ARBA" id="ARBA00023002"/>
    </source>
</evidence>
<organism evidence="6 7">
    <name type="scientific">Dongia sedimenti</name>
    <dbReference type="NCBI Taxonomy" id="3064282"/>
    <lineage>
        <taxon>Bacteria</taxon>
        <taxon>Pseudomonadati</taxon>
        <taxon>Pseudomonadota</taxon>
        <taxon>Alphaproteobacteria</taxon>
        <taxon>Rhodospirillales</taxon>
        <taxon>Dongiaceae</taxon>
        <taxon>Dongia</taxon>
    </lineage>
</organism>
<comment type="subcellular location">
    <subcellularLocation>
        <location evidence="1">Cytoplasm</location>
    </subcellularLocation>
</comment>
<dbReference type="Gene3D" id="3.50.50.60">
    <property type="entry name" value="FAD/NAD(P)-binding domain"/>
    <property type="match status" value="1"/>
</dbReference>
<dbReference type="Gene3D" id="3.30.9.10">
    <property type="entry name" value="D-Amino Acid Oxidase, subunit A, domain 2"/>
    <property type="match status" value="1"/>
</dbReference>
<dbReference type="EMBL" id="JAUYVI010000006">
    <property type="protein sequence ID" value="MDQ7249982.1"/>
    <property type="molecule type" value="Genomic_DNA"/>
</dbReference>
<proteinExistence type="predicted"/>
<evidence type="ECO:0000259" key="5">
    <source>
        <dbReference type="Pfam" id="PF01266"/>
    </source>
</evidence>
<evidence type="ECO:0000256" key="1">
    <source>
        <dbReference type="ARBA" id="ARBA00004496"/>
    </source>
</evidence>
<keyword evidence="3" id="KW-0547">Nucleotide-binding</keyword>
<gene>
    <name evidence="6" type="ORF">Q8A70_19995</name>
</gene>
<dbReference type="InterPro" id="IPR006278">
    <property type="entry name" value="SoxB"/>
</dbReference>
<evidence type="ECO:0000313" key="7">
    <source>
        <dbReference type="Proteomes" id="UP001230156"/>
    </source>
</evidence>
<keyword evidence="4" id="KW-0560">Oxidoreductase</keyword>
<keyword evidence="7" id="KW-1185">Reference proteome</keyword>
<dbReference type="InterPro" id="IPR036188">
    <property type="entry name" value="FAD/NAD-bd_sf"/>
</dbReference>
<sequence>MSKYSAFSLARHALDPDLPWPRAWRSPEPKASYDVVIVGGGGHGLATAHYLAKNHGITNVAILERSYIGSGNVGRNTTIIRSNYQMGANTGFFEHSLKLWEGLSHDLNFNCMVSQRGQVVVAVSPVQMDVFARRGNIMRLNGIDAELLDRGEVMKLLPYLDYSKDARWPVCGAIHQPRAGTARHDAVAWGYARSADMAGVDIIENCEVTGFAIENGKVTGVETSRGRINAGKVAIAVAGHTSHVAKMAGLRLPVESHILQAFVTEPLKPIVHHVVSWGAELFYLSQSDKGGLVFGGHIDGFNTYTQRGQFAKIRDVAECAVSLMPFTSRVRLLRHWGGIQDMTPDGSPFICKTPVKNLYLNGGWCYQGFKATPASGWTYAHTIANDEPHALNRDFSLDRFEKGNELDEFGIGNWTYKQ</sequence>
<evidence type="ECO:0000256" key="2">
    <source>
        <dbReference type="ARBA" id="ARBA00022490"/>
    </source>
</evidence>
<reference evidence="7" key="1">
    <citation type="submission" date="2023-08" db="EMBL/GenBank/DDBJ databases">
        <title>Rhodospirillaceae gen. nov., a novel taxon isolated from the Yangtze River Yuezi River estuary sludge.</title>
        <authorList>
            <person name="Ruan L."/>
        </authorList>
    </citation>
    <scope>NUCLEOTIDE SEQUENCE [LARGE SCALE GENOMIC DNA]</scope>
    <source>
        <strain evidence="7">R-7</strain>
    </source>
</reference>
<comment type="caution">
    <text evidence="6">The sequence shown here is derived from an EMBL/GenBank/DDBJ whole genome shotgun (WGS) entry which is preliminary data.</text>
</comment>
<protein>
    <submittedName>
        <fullName evidence="6">Sarcosine oxidase subunit beta family protein</fullName>
    </submittedName>
</protein>
<dbReference type="PANTHER" id="PTHR13847">
    <property type="entry name" value="SARCOSINE DEHYDROGENASE-RELATED"/>
    <property type="match status" value="1"/>
</dbReference>
<accession>A0ABU0YQH8</accession>
<dbReference type="PANTHER" id="PTHR13847:SF287">
    <property type="entry name" value="FAD-DEPENDENT OXIDOREDUCTASE DOMAIN-CONTAINING PROTEIN 1"/>
    <property type="match status" value="1"/>
</dbReference>
<dbReference type="Proteomes" id="UP001230156">
    <property type="component" value="Unassembled WGS sequence"/>
</dbReference>
<dbReference type="InterPro" id="IPR006076">
    <property type="entry name" value="FAD-dep_OxRdtase"/>
</dbReference>
<dbReference type="RefSeq" id="WP_379958642.1">
    <property type="nucleotide sequence ID" value="NZ_JAUYVI010000006.1"/>
</dbReference>
<dbReference type="SUPFAM" id="SSF51905">
    <property type="entry name" value="FAD/NAD(P)-binding domain"/>
    <property type="match status" value="1"/>
</dbReference>